<dbReference type="GeneID" id="63844663"/>
<dbReference type="PANTHER" id="PTHR14140">
    <property type="entry name" value="E3 UBIQUITIN-PROTEIN LIGASE UHRF-RELATED"/>
    <property type="match status" value="1"/>
</dbReference>
<dbReference type="SMART" id="SM00466">
    <property type="entry name" value="SRA"/>
    <property type="match status" value="1"/>
</dbReference>
<dbReference type="OrthoDB" id="2270193at2759"/>
<dbReference type="GO" id="GO:0061630">
    <property type="term" value="F:ubiquitin protein ligase activity"/>
    <property type="evidence" value="ECO:0007669"/>
    <property type="project" value="TreeGrafter"/>
</dbReference>
<feature type="non-terminal residue" evidence="4">
    <location>
        <position position="334"/>
    </location>
</feature>
<dbReference type="GO" id="GO:0044027">
    <property type="term" value="P:negative regulation of gene expression via chromosomal CpG island methylation"/>
    <property type="evidence" value="ECO:0007669"/>
    <property type="project" value="TreeGrafter"/>
</dbReference>
<comment type="caution">
    <text evidence="4">The sequence shown here is derived from an EMBL/GenBank/DDBJ whole genome shotgun (WGS) entry which is preliminary data.</text>
</comment>
<dbReference type="Pfam" id="PF02182">
    <property type="entry name" value="SAD_SRA"/>
    <property type="match status" value="1"/>
</dbReference>
<dbReference type="Proteomes" id="UP000800039">
    <property type="component" value="Unassembled WGS sequence"/>
</dbReference>
<proteinExistence type="predicted"/>
<evidence type="ECO:0000313" key="4">
    <source>
        <dbReference type="EMBL" id="KAF1851363.1"/>
    </source>
</evidence>
<dbReference type="InterPro" id="IPR003105">
    <property type="entry name" value="SRA_YDG"/>
</dbReference>
<dbReference type="Gene3D" id="2.30.280.10">
    <property type="entry name" value="SRA-YDG"/>
    <property type="match status" value="1"/>
</dbReference>
<evidence type="ECO:0000313" key="5">
    <source>
        <dbReference type="Proteomes" id="UP000800039"/>
    </source>
</evidence>
<evidence type="ECO:0000256" key="2">
    <source>
        <dbReference type="PROSITE-ProRule" id="PRU00358"/>
    </source>
</evidence>
<dbReference type="AlphaFoldDB" id="A0A9P4LE12"/>
<keyword evidence="1 2" id="KW-0539">Nucleus</keyword>
<protein>
    <recommendedName>
        <fullName evidence="3">YDG domain-containing protein</fullName>
    </recommendedName>
</protein>
<reference evidence="4" key="1">
    <citation type="submission" date="2020-01" db="EMBL/GenBank/DDBJ databases">
        <authorList>
            <consortium name="DOE Joint Genome Institute"/>
            <person name="Haridas S."/>
            <person name="Albert R."/>
            <person name="Binder M."/>
            <person name="Bloem J."/>
            <person name="Labutti K."/>
            <person name="Salamov A."/>
            <person name="Andreopoulos B."/>
            <person name="Baker S.E."/>
            <person name="Barry K."/>
            <person name="Bills G."/>
            <person name="Bluhm B.H."/>
            <person name="Cannon C."/>
            <person name="Castanera R."/>
            <person name="Culley D.E."/>
            <person name="Daum C."/>
            <person name="Ezra D."/>
            <person name="Gonzalez J.B."/>
            <person name="Henrissat B."/>
            <person name="Kuo A."/>
            <person name="Liang C."/>
            <person name="Lipzen A."/>
            <person name="Lutzoni F."/>
            <person name="Magnuson J."/>
            <person name="Mondo S."/>
            <person name="Nolan M."/>
            <person name="Ohm R."/>
            <person name="Pangilinan J."/>
            <person name="Park H.-J."/>
            <person name="Ramirez L."/>
            <person name="Alfaro M."/>
            <person name="Sun H."/>
            <person name="Tritt A."/>
            <person name="Yoshinaga Y."/>
            <person name="Zwiers L.-H."/>
            <person name="Turgeon B.G."/>
            <person name="Goodwin S.B."/>
            <person name="Spatafora J.W."/>
            <person name="Crous P.W."/>
            <person name="Grigoriev I.V."/>
        </authorList>
    </citation>
    <scope>NUCLEOTIDE SEQUENCE</scope>
    <source>
        <strain evidence="4">CBS 394.84</strain>
    </source>
</reference>
<dbReference type="InterPro" id="IPR045134">
    <property type="entry name" value="UHRF1/2-like"/>
</dbReference>
<accession>A0A9P4LE12</accession>
<dbReference type="SUPFAM" id="SSF88697">
    <property type="entry name" value="PUA domain-like"/>
    <property type="match status" value="1"/>
</dbReference>
<sequence>TRSLFIPEKQRDRYKALPELPEWHRVINIKGHRIKEIRKNRPASYLALDALKDCITRCEAEKDPSRRKKLYDELRHHVHKAQTVLKVNQYIVRDTRILTLENGLCRIFRGDAKFPSDLKADAFQLYSLWCHEVFEQDILRGIITVKGRDRGADRLDQAYKSKHPASPKFYGEGDLVLGHWWPSQLCTVRDGAHGATQGGIFGEKDKGAYSIVLSGGGGYHDHDDGDTIEYSGTEGKNGKASENTQHLIKSRDLQNEIRVIRSSQLVKTNRYRPKCGLRYDGLYKVTDYWLVNQEKQMYRFKLERCPGQDPIRCKGSGAERPTSFEVEAYEDLKK</sequence>
<name>A0A9P4LE12_9PLEO</name>
<dbReference type="PANTHER" id="PTHR14140:SF27">
    <property type="entry name" value="OS04G0289800 PROTEIN"/>
    <property type="match status" value="1"/>
</dbReference>
<dbReference type="EMBL" id="ML976614">
    <property type="protein sequence ID" value="KAF1851363.1"/>
    <property type="molecule type" value="Genomic_DNA"/>
</dbReference>
<gene>
    <name evidence="4" type="ORF">K460DRAFT_254694</name>
</gene>
<dbReference type="RefSeq" id="XP_040793926.1">
    <property type="nucleotide sequence ID" value="XM_040927410.1"/>
</dbReference>
<dbReference type="InterPro" id="IPR036987">
    <property type="entry name" value="SRA-YDG_sf"/>
</dbReference>
<evidence type="ECO:0000259" key="3">
    <source>
        <dbReference type="PROSITE" id="PS51015"/>
    </source>
</evidence>
<dbReference type="GO" id="GO:0016567">
    <property type="term" value="P:protein ubiquitination"/>
    <property type="evidence" value="ECO:0007669"/>
    <property type="project" value="TreeGrafter"/>
</dbReference>
<organism evidence="4 5">
    <name type="scientific">Cucurbitaria berberidis CBS 394.84</name>
    <dbReference type="NCBI Taxonomy" id="1168544"/>
    <lineage>
        <taxon>Eukaryota</taxon>
        <taxon>Fungi</taxon>
        <taxon>Dikarya</taxon>
        <taxon>Ascomycota</taxon>
        <taxon>Pezizomycotina</taxon>
        <taxon>Dothideomycetes</taxon>
        <taxon>Pleosporomycetidae</taxon>
        <taxon>Pleosporales</taxon>
        <taxon>Pleosporineae</taxon>
        <taxon>Cucurbitariaceae</taxon>
        <taxon>Cucurbitaria</taxon>
    </lineage>
</organism>
<feature type="non-terminal residue" evidence="4">
    <location>
        <position position="1"/>
    </location>
</feature>
<keyword evidence="5" id="KW-1185">Reference proteome</keyword>
<dbReference type="GO" id="GO:0005634">
    <property type="term" value="C:nucleus"/>
    <property type="evidence" value="ECO:0007669"/>
    <property type="project" value="UniProtKB-SubCell"/>
</dbReference>
<evidence type="ECO:0000256" key="1">
    <source>
        <dbReference type="ARBA" id="ARBA00023242"/>
    </source>
</evidence>
<comment type="subcellular location">
    <subcellularLocation>
        <location evidence="2">Nucleus</location>
    </subcellularLocation>
</comment>
<dbReference type="InterPro" id="IPR015947">
    <property type="entry name" value="PUA-like_sf"/>
</dbReference>
<dbReference type="PROSITE" id="PS51015">
    <property type="entry name" value="YDG"/>
    <property type="match status" value="1"/>
</dbReference>
<feature type="domain" description="YDG" evidence="3">
    <location>
        <begin position="170"/>
        <end position="304"/>
    </location>
</feature>